<dbReference type="SMART" id="SM00422">
    <property type="entry name" value="HTH_MERR"/>
    <property type="match status" value="1"/>
</dbReference>
<proteinExistence type="predicted"/>
<evidence type="ECO:0000256" key="2">
    <source>
        <dbReference type="ARBA" id="ARBA00023015"/>
    </source>
</evidence>
<reference evidence="6 7" key="1">
    <citation type="submission" date="2018-06" db="EMBL/GenBank/DDBJ databases">
        <title>Genomic Encyclopedia of Archaeal and Bacterial Type Strains, Phase II (KMG-II): from individual species to whole genera.</title>
        <authorList>
            <person name="Goeker M."/>
        </authorList>
    </citation>
    <scope>NUCLEOTIDE SEQUENCE [LARGE SCALE GENOMIC DNA]</scope>
    <source>
        <strain evidence="6 7">ATCC BAA-1881</strain>
    </source>
</reference>
<dbReference type="PRINTS" id="PR00040">
    <property type="entry name" value="HTHMERR"/>
</dbReference>
<dbReference type="SUPFAM" id="SSF46955">
    <property type="entry name" value="Putative DNA-binding domain"/>
    <property type="match status" value="1"/>
</dbReference>
<dbReference type="Pfam" id="PF13411">
    <property type="entry name" value="MerR_1"/>
    <property type="match status" value="1"/>
</dbReference>
<evidence type="ECO:0000313" key="7">
    <source>
        <dbReference type="Proteomes" id="UP000248806"/>
    </source>
</evidence>
<dbReference type="PANTHER" id="PTHR30204:SF69">
    <property type="entry name" value="MERR-FAMILY TRANSCRIPTIONAL REGULATOR"/>
    <property type="match status" value="1"/>
</dbReference>
<dbReference type="PROSITE" id="PS50937">
    <property type="entry name" value="HTH_MERR_2"/>
    <property type="match status" value="1"/>
</dbReference>
<dbReference type="InterPro" id="IPR000551">
    <property type="entry name" value="MerR-type_HTH_dom"/>
</dbReference>
<sequence length="332" mass="38019">MGKSHEQLYTIGAVSKLTGVPIKTIRYYTDINLLPATYRTQSRFRLYSTEAIWQLQLIRVLRQLGFGLEEIRTIIRGNLSVHTAINWQLEAVTDQIHQLQRIQEVLQRAKKATPQSEQSIQTLYELGLALSENVTERSRFVTEKLHALVEQANLPEEWRHHLLNHFTWQSPETLTTEQIAAWTEVVTILNDPAFTEEALRLNSPEQSSLKMDITEYTQQAPYLIQQAQSAALKGEPPESMPVQTILRNWIKLNATVTQQAITPAFLHTLSTQLSAPSSERMQRFWTLMAFLSGREAPPSYKEGFELLAAGLRFLFSNSEAFRAMHDDLSQEQ</sequence>
<evidence type="ECO:0000259" key="5">
    <source>
        <dbReference type="PROSITE" id="PS50937"/>
    </source>
</evidence>
<dbReference type="Gene3D" id="1.10.1660.10">
    <property type="match status" value="1"/>
</dbReference>
<dbReference type="Proteomes" id="UP000248806">
    <property type="component" value="Unassembled WGS sequence"/>
</dbReference>
<dbReference type="PANTHER" id="PTHR30204">
    <property type="entry name" value="REDOX-CYCLING DRUG-SENSING TRANSCRIPTIONAL ACTIVATOR SOXR"/>
    <property type="match status" value="1"/>
</dbReference>
<accession>A0A326U668</accession>
<dbReference type="CDD" id="cd01106">
    <property type="entry name" value="HTH_TipAL-Mta"/>
    <property type="match status" value="1"/>
</dbReference>
<keyword evidence="7" id="KW-1185">Reference proteome</keyword>
<dbReference type="InterPro" id="IPR009061">
    <property type="entry name" value="DNA-bd_dom_put_sf"/>
</dbReference>
<evidence type="ECO:0000256" key="4">
    <source>
        <dbReference type="ARBA" id="ARBA00023163"/>
    </source>
</evidence>
<protein>
    <submittedName>
        <fullName evidence="6">DNA-binding transcriptional MerR regulator</fullName>
    </submittedName>
</protein>
<gene>
    <name evidence="6" type="ORF">EI42_06058</name>
</gene>
<evidence type="ECO:0000256" key="1">
    <source>
        <dbReference type="ARBA" id="ARBA00022491"/>
    </source>
</evidence>
<dbReference type="GO" id="GO:0003700">
    <property type="term" value="F:DNA-binding transcription factor activity"/>
    <property type="evidence" value="ECO:0007669"/>
    <property type="project" value="InterPro"/>
</dbReference>
<comment type="caution">
    <text evidence="6">The sequence shown here is derived from an EMBL/GenBank/DDBJ whole genome shotgun (WGS) entry which is preliminary data.</text>
</comment>
<keyword evidence="1" id="KW-0678">Repressor</keyword>
<evidence type="ECO:0000313" key="6">
    <source>
        <dbReference type="EMBL" id="PZW19499.1"/>
    </source>
</evidence>
<dbReference type="InterPro" id="IPR047057">
    <property type="entry name" value="MerR_fam"/>
</dbReference>
<organism evidence="6 7">
    <name type="scientific">Thermosporothrix hazakensis</name>
    <dbReference type="NCBI Taxonomy" id="644383"/>
    <lineage>
        <taxon>Bacteria</taxon>
        <taxon>Bacillati</taxon>
        <taxon>Chloroflexota</taxon>
        <taxon>Ktedonobacteria</taxon>
        <taxon>Ktedonobacterales</taxon>
        <taxon>Thermosporotrichaceae</taxon>
        <taxon>Thermosporothrix</taxon>
    </lineage>
</organism>
<keyword evidence="3 6" id="KW-0238">DNA-binding</keyword>
<name>A0A326U668_THEHA</name>
<dbReference type="OrthoDB" id="9791488at2"/>
<keyword evidence="2" id="KW-0805">Transcription regulation</keyword>
<dbReference type="RefSeq" id="WP_111326271.1">
    <property type="nucleotide sequence ID" value="NZ_BIFX01000003.1"/>
</dbReference>
<feature type="domain" description="HTH merR-type" evidence="5">
    <location>
        <begin position="8"/>
        <end position="77"/>
    </location>
</feature>
<keyword evidence="4" id="KW-0804">Transcription</keyword>
<dbReference type="AlphaFoldDB" id="A0A326U668"/>
<dbReference type="GO" id="GO:0003677">
    <property type="term" value="F:DNA binding"/>
    <property type="evidence" value="ECO:0007669"/>
    <property type="project" value="UniProtKB-KW"/>
</dbReference>
<evidence type="ECO:0000256" key="3">
    <source>
        <dbReference type="ARBA" id="ARBA00023125"/>
    </source>
</evidence>
<dbReference type="EMBL" id="QKUF01000046">
    <property type="protein sequence ID" value="PZW19499.1"/>
    <property type="molecule type" value="Genomic_DNA"/>
</dbReference>